<evidence type="ECO:0000256" key="1">
    <source>
        <dbReference type="SAM" id="MobiDB-lite"/>
    </source>
</evidence>
<protein>
    <submittedName>
        <fullName evidence="2">Uncharacterized protein</fullName>
    </submittedName>
</protein>
<dbReference type="RefSeq" id="WP_309761759.1">
    <property type="nucleotide sequence ID" value="NZ_JAVJAF010000001.1"/>
</dbReference>
<reference evidence="2" key="1">
    <citation type="submission" date="2023-08" db="EMBL/GenBank/DDBJ databases">
        <title>Functional and genomic diversity of the sorghum phyllosphere microbiome.</title>
        <authorList>
            <person name="Shade A."/>
        </authorList>
    </citation>
    <scope>NUCLEOTIDE SEQUENCE</scope>
    <source>
        <strain evidence="2">SORGH_AS_0201</strain>
    </source>
</reference>
<feature type="compositionally biased region" description="Acidic residues" evidence="1">
    <location>
        <begin position="65"/>
        <end position="85"/>
    </location>
</feature>
<feature type="region of interest" description="Disordered" evidence="1">
    <location>
        <begin position="45"/>
        <end position="95"/>
    </location>
</feature>
<name>A0AAJ2F1S2_9PSED</name>
<organism evidence="2 3">
    <name type="scientific">Pseudomonas oryzihabitans</name>
    <dbReference type="NCBI Taxonomy" id="47885"/>
    <lineage>
        <taxon>Bacteria</taxon>
        <taxon>Pseudomonadati</taxon>
        <taxon>Pseudomonadota</taxon>
        <taxon>Gammaproteobacteria</taxon>
        <taxon>Pseudomonadales</taxon>
        <taxon>Pseudomonadaceae</taxon>
        <taxon>Pseudomonas</taxon>
    </lineage>
</organism>
<comment type="caution">
    <text evidence="2">The sequence shown here is derived from an EMBL/GenBank/DDBJ whole genome shotgun (WGS) entry which is preliminary data.</text>
</comment>
<sequence length="95" mass="10148">MIIEMRTWARMGSPGVTRRAAAPLSVLQSSINSLHLANESRKLEARQIAAAATEPDPAEPPTPDALDDDEAKDTDEEIDPGEVDDQAGAGDPLNR</sequence>
<gene>
    <name evidence="2" type="ORF">QE440_004486</name>
</gene>
<dbReference type="Proteomes" id="UP001268036">
    <property type="component" value="Unassembled WGS sequence"/>
</dbReference>
<accession>A0AAJ2F1S2</accession>
<proteinExistence type="predicted"/>
<evidence type="ECO:0000313" key="3">
    <source>
        <dbReference type="Proteomes" id="UP001268036"/>
    </source>
</evidence>
<dbReference type="EMBL" id="JAVJAF010000001">
    <property type="protein sequence ID" value="MDR6236745.1"/>
    <property type="molecule type" value="Genomic_DNA"/>
</dbReference>
<dbReference type="AlphaFoldDB" id="A0AAJ2F1S2"/>
<evidence type="ECO:0000313" key="2">
    <source>
        <dbReference type="EMBL" id="MDR6236745.1"/>
    </source>
</evidence>